<dbReference type="PROSITE" id="PS51892">
    <property type="entry name" value="SUBTILASE"/>
    <property type="match status" value="1"/>
</dbReference>
<dbReference type="SUPFAM" id="SSF52743">
    <property type="entry name" value="Subtilisin-like"/>
    <property type="match status" value="1"/>
</dbReference>
<dbReference type="InterPro" id="IPR036852">
    <property type="entry name" value="Peptidase_S8/S53_dom_sf"/>
</dbReference>
<feature type="compositionally biased region" description="Basic and acidic residues" evidence="7">
    <location>
        <begin position="213"/>
        <end position="228"/>
    </location>
</feature>
<dbReference type="InterPro" id="IPR050131">
    <property type="entry name" value="Peptidase_S8_subtilisin-like"/>
</dbReference>
<dbReference type="PANTHER" id="PTHR43806">
    <property type="entry name" value="PEPTIDASE S8"/>
    <property type="match status" value="1"/>
</dbReference>
<dbReference type="PROSITE" id="PS51318">
    <property type="entry name" value="TAT"/>
    <property type="match status" value="1"/>
</dbReference>
<proteinExistence type="inferred from homology"/>
<evidence type="ECO:0000256" key="7">
    <source>
        <dbReference type="SAM" id="MobiDB-lite"/>
    </source>
</evidence>
<dbReference type="InterPro" id="IPR034176">
    <property type="entry name" value="Peptidases_S8_13"/>
</dbReference>
<organism evidence="9 10">
    <name type="scientific">Corynebacterium breve</name>
    <dbReference type="NCBI Taxonomy" id="3049799"/>
    <lineage>
        <taxon>Bacteria</taxon>
        <taxon>Bacillati</taxon>
        <taxon>Actinomycetota</taxon>
        <taxon>Actinomycetes</taxon>
        <taxon>Mycobacteriales</taxon>
        <taxon>Corynebacteriaceae</taxon>
        <taxon>Corynebacterium</taxon>
    </lineage>
</organism>
<dbReference type="InterPro" id="IPR015500">
    <property type="entry name" value="Peptidase_S8_subtilisin-rel"/>
</dbReference>
<keyword evidence="2 5" id="KW-0645">Protease</keyword>
<evidence type="ECO:0000313" key="10">
    <source>
        <dbReference type="Proteomes" id="UP001225598"/>
    </source>
</evidence>
<comment type="similarity">
    <text evidence="1 5 6">Belongs to the peptidase S8 family.</text>
</comment>
<dbReference type="PROSITE" id="PS00137">
    <property type="entry name" value="SUBTILASE_HIS"/>
    <property type="match status" value="1"/>
</dbReference>
<evidence type="ECO:0000256" key="1">
    <source>
        <dbReference type="ARBA" id="ARBA00011073"/>
    </source>
</evidence>
<evidence type="ECO:0000256" key="3">
    <source>
        <dbReference type="ARBA" id="ARBA00022801"/>
    </source>
</evidence>
<sequence>MTVRDNSQRRQRWLRGAAMGAVSVLMVGGIALPAAQAQTGAVQLEEKQVSESRVVTTENLVDSRMTNRFVVRYKEEAKAEDSRQGAMAAAATKTELDAGEVRERPDGTVIVAVDEVLNPEAADNFMAEMEATGNIEYIEPDTIMVPFAANDEYYERQWHFHGQNGGNVEKAWEAGPSKGADQVVAVIDSGIVSHPDLDANLVSGYDFVSDPGMGRDGDGRDSNPRDEGDWYGAYECGNNPEGADSSWHGTHVAGTVAAIADNGIGVAGVAPNAKVQPIRALAACGGYTSDIADAVLWASGERVQGAPANNTPADVINMSLGGQGQCSRTYQDAISTARANGSVVVVAAGNERQDAANVQPANCNDVITVGASAEDGSYASYSNFGRNVDITAPGGDYSRDEGIVSTLNNGKTRPGSANYAFYQGTSMATPFVSGVIAAMLAEDSSLTPDRIESILSETARPFRNGCSGCGSGLIDAGAAVAAVSGAPGSDSPETSEEEPTPSPSESAQPTEPIEPTDPWAPEQPVDPIEPTQPSEPNDPWNPSEPWDPWAPWDLETPESPENPSEPAPESDAPVDTIAPEQPSDPVAPAPGGDRIWNPGDLVGWEIDNPEPAPAPAPDYPGERIWNPEDLLTWDWETVEEQEVTAPTPEEEEDERRFRFWNPFTWFNWFV</sequence>
<feature type="region of interest" description="Disordered" evidence="7">
    <location>
        <begin position="482"/>
        <end position="625"/>
    </location>
</feature>
<feature type="region of interest" description="Disordered" evidence="7">
    <location>
        <begin position="210"/>
        <end position="237"/>
    </location>
</feature>
<dbReference type="InterPro" id="IPR023827">
    <property type="entry name" value="Peptidase_S8_Asp-AS"/>
</dbReference>
<dbReference type="Pfam" id="PF00082">
    <property type="entry name" value="Peptidase_S8"/>
    <property type="match status" value="1"/>
</dbReference>
<feature type="active site" description="Charge relay system" evidence="5">
    <location>
        <position position="426"/>
    </location>
</feature>
<evidence type="ECO:0000256" key="6">
    <source>
        <dbReference type="RuleBase" id="RU003355"/>
    </source>
</evidence>
<name>A0ABY8VFM6_9CORY</name>
<keyword evidence="3 5" id="KW-0378">Hydrolase</keyword>
<feature type="compositionally biased region" description="Low complexity" evidence="7">
    <location>
        <begin position="482"/>
        <end position="492"/>
    </location>
</feature>
<evidence type="ECO:0000259" key="8">
    <source>
        <dbReference type="Pfam" id="PF00082"/>
    </source>
</evidence>
<dbReference type="InterPro" id="IPR000209">
    <property type="entry name" value="Peptidase_S8/S53_dom"/>
</dbReference>
<dbReference type="EMBL" id="CP126969">
    <property type="protein sequence ID" value="WIM68456.1"/>
    <property type="molecule type" value="Genomic_DNA"/>
</dbReference>
<dbReference type="InterPro" id="IPR022398">
    <property type="entry name" value="Peptidase_S8_His-AS"/>
</dbReference>
<evidence type="ECO:0000256" key="4">
    <source>
        <dbReference type="ARBA" id="ARBA00022825"/>
    </source>
</evidence>
<feature type="domain" description="Peptidase S8/S53" evidence="8">
    <location>
        <begin position="180"/>
        <end position="460"/>
    </location>
</feature>
<feature type="active site" description="Charge relay system" evidence="5">
    <location>
        <position position="188"/>
    </location>
</feature>
<keyword evidence="10" id="KW-1185">Reference proteome</keyword>
<dbReference type="PRINTS" id="PR00723">
    <property type="entry name" value="SUBTILISIN"/>
</dbReference>
<evidence type="ECO:0000256" key="5">
    <source>
        <dbReference type="PROSITE-ProRule" id="PRU01240"/>
    </source>
</evidence>
<dbReference type="InterPro" id="IPR006311">
    <property type="entry name" value="TAT_signal"/>
</dbReference>
<dbReference type="InterPro" id="IPR023828">
    <property type="entry name" value="Peptidase_S8_Ser-AS"/>
</dbReference>
<dbReference type="Gene3D" id="3.40.50.200">
    <property type="entry name" value="Peptidase S8/S53 domain"/>
    <property type="match status" value="1"/>
</dbReference>
<dbReference type="PROSITE" id="PS00138">
    <property type="entry name" value="SUBTILASE_SER"/>
    <property type="match status" value="1"/>
</dbReference>
<dbReference type="PANTHER" id="PTHR43806:SF11">
    <property type="entry name" value="CEREVISIN-RELATED"/>
    <property type="match status" value="1"/>
</dbReference>
<dbReference type="Proteomes" id="UP001225598">
    <property type="component" value="Chromosome"/>
</dbReference>
<evidence type="ECO:0000256" key="2">
    <source>
        <dbReference type="ARBA" id="ARBA00022670"/>
    </source>
</evidence>
<protein>
    <submittedName>
        <fullName evidence="9">S8 family serine peptidase</fullName>
    </submittedName>
</protein>
<evidence type="ECO:0000313" key="9">
    <source>
        <dbReference type="EMBL" id="WIM68456.1"/>
    </source>
</evidence>
<dbReference type="PROSITE" id="PS00136">
    <property type="entry name" value="SUBTILASE_ASP"/>
    <property type="match status" value="1"/>
</dbReference>
<dbReference type="CDD" id="cd07496">
    <property type="entry name" value="Peptidases_S8_13"/>
    <property type="match status" value="1"/>
</dbReference>
<feature type="compositionally biased region" description="Low complexity" evidence="7">
    <location>
        <begin position="557"/>
        <end position="570"/>
    </location>
</feature>
<reference evidence="9 10" key="1">
    <citation type="submission" date="2023-05" db="EMBL/GenBank/DDBJ databases">
        <title>Corynebacterium suedekumii sp. nov. and Corynebacterium breve sp. nov. isolated from raw cow's milk.</title>
        <authorList>
            <person name="Baer M.K."/>
            <person name="Mehl L."/>
            <person name="Hellmuth R."/>
            <person name="Marke G."/>
            <person name="Lipski A."/>
        </authorList>
    </citation>
    <scope>NUCLEOTIDE SEQUENCE [LARGE SCALE GENOMIC DNA]</scope>
    <source>
        <strain evidence="9 10">R4</strain>
    </source>
</reference>
<feature type="active site" description="Charge relay system" evidence="5">
    <location>
        <position position="248"/>
    </location>
</feature>
<accession>A0ABY8VFM6</accession>
<keyword evidence="4 5" id="KW-0720">Serine protease</keyword>
<dbReference type="RefSeq" id="WP_284825993.1">
    <property type="nucleotide sequence ID" value="NZ_CP126969.1"/>
</dbReference>
<gene>
    <name evidence="9" type="ORF">QP027_03405</name>
</gene>